<feature type="domain" description="Toprim" evidence="2">
    <location>
        <begin position="170"/>
        <end position="261"/>
    </location>
</feature>
<feature type="compositionally biased region" description="Pro residues" evidence="1">
    <location>
        <begin position="879"/>
        <end position="890"/>
    </location>
</feature>
<reference evidence="3" key="1">
    <citation type="submission" date="2019-08" db="EMBL/GenBank/DDBJ databases">
        <authorList>
            <person name="Kucharzyk K."/>
            <person name="Murdoch R.W."/>
            <person name="Higgins S."/>
            <person name="Loffler F."/>
        </authorList>
    </citation>
    <scope>NUCLEOTIDE SEQUENCE</scope>
</reference>
<dbReference type="SUPFAM" id="SSF52540">
    <property type="entry name" value="P-loop containing nucleoside triphosphate hydrolases"/>
    <property type="match status" value="1"/>
</dbReference>
<feature type="compositionally biased region" description="Basic and acidic residues" evidence="1">
    <location>
        <begin position="851"/>
        <end position="863"/>
    </location>
</feature>
<accession>A0A644X1U6</accession>
<dbReference type="Gene3D" id="3.40.50.300">
    <property type="entry name" value="P-loop containing nucleotide triphosphate hydrolases"/>
    <property type="match status" value="1"/>
</dbReference>
<evidence type="ECO:0000313" key="3">
    <source>
        <dbReference type="EMBL" id="MPM09927.1"/>
    </source>
</evidence>
<dbReference type="InterPro" id="IPR006171">
    <property type="entry name" value="TOPRIM_dom"/>
</dbReference>
<name>A0A644X1U6_9ZZZZ</name>
<feature type="compositionally biased region" description="Pro residues" evidence="1">
    <location>
        <begin position="775"/>
        <end position="788"/>
    </location>
</feature>
<evidence type="ECO:0000259" key="2">
    <source>
        <dbReference type="PROSITE" id="PS50880"/>
    </source>
</evidence>
<gene>
    <name evidence="3" type="ORF">SDC9_56251</name>
</gene>
<evidence type="ECO:0000256" key="1">
    <source>
        <dbReference type="SAM" id="MobiDB-lite"/>
    </source>
</evidence>
<sequence>MDFRSWCLHYFPGGTFSDGGDQYSCRNHYRDEKNASLSFCNSRRAWNDFGQSEGGKISEFCREHGLAEWDGAPEHREERKSLPAPNDKASEARRLWEQGNPVANHPYLTRKGIDGQGCRVTGDGTLLVPAYTLSGGDVVGVERIDAAGSKKHLGTKGGAFFPCGDVKNGKTVLIAEGFATAKSIHAITGFPTLAAFGAVNLLGAAQSLRGREVLICPDADDAGRKTAAQCRAAGFRVVELPPESRNGLDWNDVHVEQGIEPAKALFRDRWAVAQVERVEAVRVEEDEVNILDLVESPSPGTAQKPEKVWHFPRKHLNLVAADAGMGKSILITKVAADLSMGFPVLGMIAEPVRKTLYLNGECGKDYFDWRFKASGWGFSKENFRVTHQEIAAEKGVDLDLDSPQGRKNLEKILEANRPDLFVIDSLPAFSDEDMNDGQAQNVLCKYLKQLAIRYNLALVLITHLRKRRLQDQGAEPTLSEIQGSNAGAKLCNVALVVYEARIEEDGEERVIKICKSVKAWGPKVLPFGFSFPELGEDELTMTMEEIPERQKALQGSWERVRTALQYTEFSREAVESVLGISDKTAKKLLSEWKQQGKIEQIGRGKNTVYLVRKGQSGYTLTIASPNEEKPVIASNESGKAIFPESGPQEGNHSGNIHFPESNPVISKDYDDSGKNIDGGTPNQEGSQKHSGKQGNLEPFFPGGLKTGISLPRGGPSVSELAARGGVSVEAVQEELDRWKKCGRLKEEGGRIIPLGGDRYPGQGEDVPEEENEPPVSAPKGPPKLPAAPPEKRHVGMRDVSLADAEAWAAGVPGLVQRLKAEAEERDDPVMGDSVHWYESLVRTSYTGHLQKELDGEPSGEDRGVPGQEGGQGSLFFPPEELPAPATPPGRNPLLEIAEEDDDEPSTPRGEDRSGPPPGWLEFQPEEVRNWHAETLKRLNIIGIPNHEEAALYRTWEQFGGRR</sequence>
<dbReference type="CDD" id="cd01029">
    <property type="entry name" value="TOPRIM_primases"/>
    <property type="match status" value="1"/>
</dbReference>
<dbReference type="AlphaFoldDB" id="A0A644X1U6"/>
<organism evidence="3">
    <name type="scientific">bioreactor metagenome</name>
    <dbReference type="NCBI Taxonomy" id="1076179"/>
    <lineage>
        <taxon>unclassified sequences</taxon>
        <taxon>metagenomes</taxon>
        <taxon>ecological metagenomes</taxon>
    </lineage>
</organism>
<dbReference type="Gene3D" id="1.10.10.10">
    <property type="entry name" value="Winged helix-like DNA-binding domain superfamily/Winged helix DNA-binding domain"/>
    <property type="match status" value="1"/>
</dbReference>
<protein>
    <recommendedName>
        <fullName evidence="2">Toprim domain-containing protein</fullName>
    </recommendedName>
</protein>
<dbReference type="InterPro" id="IPR036388">
    <property type="entry name" value="WH-like_DNA-bd_sf"/>
</dbReference>
<dbReference type="Pfam" id="PF13362">
    <property type="entry name" value="Toprim_3"/>
    <property type="match status" value="1"/>
</dbReference>
<feature type="region of interest" description="Disordered" evidence="1">
    <location>
        <begin position="644"/>
        <end position="696"/>
    </location>
</feature>
<comment type="caution">
    <text evidence="3">The sequence shown here is derived from an EMBL/GenBank/DDBJ whole genome shotgun (WGS) entry which is preliminary data.</text>
</comment>
<dbReference type="InterPro" id="IPR027417">
    <property type="entry name" value="P-loop_NTPase"/>
</dbReference>
<dbReference type="SMART" id="SM00493">
    <property type="entry name" value="TOPRIM"/>
    <property type="match status" value="1"/>
</dbReference>
<dbReference type="Gene3D" id="3.40.1360.10">
    <property type="match status" value="1"/>
</dbReference>
<dbReference type="InterPro" id="IPR034154">
    <property type="entry name" value="TOPRIM_DnaG/twinkle"/>
</dbReference>
<dbReference type="PROSITE" id="PS50880">
    <property type="entry name" value="TOPRIM"/>
    <property type="match status" value="1"/>
</dbReference>
<dbReference type="Pfam" id="PF13481">
    <property type="entry name" value="AAA_25"/>
    <property type="match status" value="1"/>
</dbReference>
<feature type="region of interest" description="Disordered" evidence="1">
    <location>
        <begin position="752"/>
        <end position="797"/>
    </location>
</feature>
<dbReference type="EMBL" id="VSSQ01001629">
    <property type="protein sequence ID" value="MPM09927.1"/>
    <property type="molecule type" value="Genomic_DNA"/>
</dbReference>
<feature type="region of interest" description="Disordered" evidence="1">
    <location>
        <begin position="851"/>
        <end position="922"/>
    </location>
</feature>
<proteinExistence type="predicted"/>